<protein>
    <submittedName>
        <fullName evidence="2">Uncharacterized protein</fullName>
    </submittedName>
</protein>
<accession>A0A9P5WZ80</accession>
<organism evidence="2 3">
    <name type="scientific">Macrolepiota fuliginosa MF-IS2</name>
    <dbReference type="NCBI Taxonomy" id="1400762"/>
    <lineage>
        <taxon>Eukaryota</taxon>
        <taxon>Fungi</taxon>
        <taxon>Dikarya</taxon>
        <taxon>Basidiomycota</taxon>
        <taxon>Agaricomycotina</taxon>
        <taxon>Agaricomycetes</taxon>
        <taxon>Agaricomycetidae</taxon>
        <taxon>Agaricales</taxon>
        <taxon>Agaricineae</taxon>
        <taxon>Agaricaceae</taxon>
        <taxon>Macrolepiota</taxon>
    </lineage>
</organism>
<dbReference type="AlphaFoldDB" id="A0A9P5WZ80"/>
<feature type="compositionally biased region" description="Basic and acidic residues" evidence="1">
    <location>
        <begin position="197"/>
        <end position="224"/>
    </location>
</feature>
<dbReference type="EMBL" id="MU151800">
    <property type="protein sequence ID" value="KAF9441739.1"/>
    <property type="molecule type" value="Genomic_DNA"/>
</dbReference>
<reference evidence="2" key="1">
    <citation type="submission" date="2020-11" db="EMBL/GenBank/DDBJ databases">
        <authorList>
            <consortium name="DOE Joint Genome Institute"/>
            <person name="Ahrendt S."/>
            <person name="Riley R."/>
            <person name="Andreopoulos W."/>
            <person name="Labutti K."/>
            <person name="Pangilinan J."/>
            <person name="Ruiz-Duenas F.J."/>
            <person name="Barrasa J.M."/>
            <person name="Sanchez-Garcia M."/>
            <person name="Camarero S."/>
            <person name="Miyauchi S."/>
            <person name="Serrano A."/>
            <person name="Linde D."/>
            <person name="Babiker R."/>
            <person name="Drula E."/>
            <person name="Ayuso-Fernandez I."/>
            <person name="Pacheco R."/>
            <person name="Padilla G."/>
            <person name="Ferreira P."/>
            <person name="Barriuso J."/>
            <person name="Kellner H."/>
            <person name="Castanera R."/>
            <person name="Alfaro M."/>
            <person name="Ramirez L."/>
            <person name="Pisabarro A.G."/>
            <person name="Kuo A."/>
            <person name="Tritt A."/>
            <person name="Lipzen A."/>
            <person name="He G."/>
            <person name="Yan M."/>
            <person name="Ng V."/>
            <person name="Cullen D."/>
            <person name="Martin F."/>
            <person name="Rosso M.-N."/>
            <person name="Henrissat B."/>
            <person name="Hibbett D."/>
            <person name="Martinez A.T."/>
            <person name="Grigoriev I.V."/>
        </authorList>
    </citation>
    <scope>NUCLEOTIDE SEQUENCE</scope>
    <source>
        <strain evidence="2">MF-IS2</strain>
    </source>
</reference>
<feature type="region of interest" description="Disordered" evidence="1">
    <location>
        <begin position="172"/>
        <end position="265"/>
    </location>
</feature>
<evidence type="ECO:0000313" key="2">
    <source>
        <dbReference type="EMBL" id="KAF9441739.1"/>
    </source>
</evidence>
<dbReference type="Proteomes" id="UP000807342">
    <property type="component" value="Unassembled WGS sequence"/>
</dbReference>
<feature type="compositionally biased region" description="Basic and acidic residues" evidence="1">
    <location>
        <begin position="241"/>
        <end position="251"/>
    </location>
</feature>
<sequence>MYKEDPDGMIAKIKSITLLYTQTTKCYYTYKHIFTGPTSAISLEHKGTKACSSQAKMHNFKRVTAPTIAYAILHAHYMLWGVDNWHAPMDGLNKIKFFNNIVQLLSNEDDSWVTATFQHWNYFIFGPASLNDNDGPGDNDDMDNNFALCLKQTGQPSFDEHGTVVEGEIYNNNNCGDAGGQNNEGESTNHNNNNNKDINRSHSNGDNEGHDNGKDADESHDNGKDTNGGHNNSKDANGGGDNDKDTDKDSNYDMDTTDDDEDQDFIFCSPAFSNSLTSTDMLPPPIVTKTPAHRLTQCSQGNNVSVQQTPVHPTPISVCLRFHSSYGLSILQAREEEAAMASQAVAEAKALKAMVEAKAAEEVAKAAEAVAAAEAAVAAAEAAVAAVVVNVMIHTAKCP</sequence>
<evidence type="ECO:0000256" key="1">
    <source>
        <dbReference type="SAM" id="MobiDB-lite"/>
    </source>
</evidence>
<feature type="compositionally biased region" description="Low complexity" evidence="1">
    <location>
        <begin position="183"/>
        <end position="196"/>
    </location>
</feature>
<comment type="caution">
    <text evidence="2">The sequence shown here is derived from an EMBL/GenBank/DDBJ whole genome shotgun (WGS) entry which is preliminary data.</text>
</comment>
<name>A0A9P5WZ80_9AGAR</name>
<dbReference type="OrthoDB" id="3220614at2759"/>
<proteinExistence type="predicted"/>
<keyword evidence="3" id="KW-1185">Reference proteome</keyword>
<feature type="compositionally biased region" description="Acidic residues" evidence="1">
    <location>
        <begin position="255"/>
        <end position="264"/>
    </location>
</feature>
<dbReference type="InterPro" id="IPR046521">
    <property type="entry name" value="DUF6698"/>
</dbReference>
<dbReference type="Pfam" id="PF20414">
    <property type="entry name" value="DUF6698"/>
    <property type="match status" value="1"/>
</dbReference>
<evidence type="ECO:0000313" key="3">
    <source>
        <dbReference type="Proteomes" id="UP000807342"/>
    </source>
</evidence>
<gene>
    <name evidence="2" type="ORF">P691DRAFT_765941</name>
</gene>